<accession>F7IYV7</accession>
<reference evidence="2" key="1">
    <citation type="submission" date="2010-10" db="EMBL/GenBank/DDBJ databases">
        <title>Coevolution of telomeric repeats and telomeric repeat-specific non-LTR retrotransposons in insects.</title>
        <authorList>
            <person name="Osanai-Futahashi M."/>
            <person name="Fujiwara H."/>
        </authorList>
    </citation>
    <scope>NUCLEOTIDE SEQUENCE</scope>
</reference>
<dbReference type="GO" id="GO:0003824">
    <property type="term" value="F:catalytic activity"/>
    <property type="evidence" value="ECO:0007669"/>
    <property type="project" value="InterPro"/>
</dbReference>
<evidence type="ECO:0000259" key="1">
    <source>
        <dbReference type="PROSITE" id="PS50878"/>
    </source>
</evidence>
<dbReference type="PROSITE" id="PS50878">
    <property type="entry name" value="RT_POL"/>
    <property type="match status" value="1"/>
</dbReference>
<dbReference type="AlphaFoldDB" id="F7IYV7"/>
<feature type="domain" description="Reverse transcriptase" evidence="1">
    <location>
        <begin position="441"/>
        <end position="713"/>
    </location>
</feature>
<dbReference type="Gene3D" id="3.60.10.10">
    <property type="entry name" value="Endonuclease/exonuclease/phosphatase"/>
    <property type="match status" value="1"/>
</dbReference>
<sequence>MANKQIRFMQLNMNRCAAAHDLANKIMQEERIDILLGQEPNSKKAQRLICDTNCGSFIVMGNEVSYNNLICDKDYLAADLPSLRIVSTYFSPNGSEEDFILLLESLEQRVREGNLETIISGDLNAKSPIFGSSVTNRRGILLEEFVESNNLIVLNKGDEATFIGPGGSSVIDVTLATTKVGGRIRDWRVDTQENLSDHQTIKFSICAEFSMPKTLYETGGWKITPKSWATVEAMATLTPMLKKETCTPTEMIQQITEFCNKYLPMRQKTSRRRSVFWWTKEISETRICCMKLRRRYLRLRKKQQHTEEDYKEYIGAKRALKTQIKKQKDKCWKELCDKLEGDIWGKAYKIVMGRLGPRPQTTLKDEQIVSQVQKLFPNHPTRRWSIDGTEVVPVPISTQEILEAAKCIKTKKAPGLDYLLPEVVKLAAKTCPDEVAVVFNSCLNRGEFPEIWKSARLVLIEKPKKCPSDSPTYRPICLLNVSGKLLETVIKRRLEKELRERGIPHEHQYGFRSGKSTIDAITKVLEAPNSIEEKISYKRKKFCLLITLDIENAFNSAPWDGIIAALERSGVSRYLNNIIKSYLTDRYIETAERKKIRMTCGVPQGSVLGPTLWNLFYDQILRLDMEDGVYTVAYADDLAVVVTDVCVDRLRDKAEYAIRNIIDKLQNMGIRLCLHKTEMILMSGRRKLRELTVRIGELEITTKPNLNYMGIVLDKDITMKAHVNYVSKKADKVMGKLSRVLPNIGGPSLLKRKVLTSVVTSIIYYAVPTWSKVLKYNAYLAKLERITRRMALRITMAYRTSPTKALLVIAGVPPVQLKVQERCKIYQKNEKEQAQKELLQKWQESWNTYEGWTKVFIKNIELWINRKVVGVDHHVTQALTGHGAFGRYLQRIKKQDHARCQYCDWETDDARHTIFQCVRWENVRLEAETRCGRIINEETISTLLTGEEDTSDAVFNMIRSIMREKNKDGVKNKQIE</sequence>
<protein>
    <recommendedName>
        <fullName evidence="1">Reverse transcriptase domain-containing protein</fullName>
    </recommendedName>
</protein>
<dbReference type="SUPFAM" id="SSF56672">
    <property type="entry name" value="DNA/RNA polymerases"/>
    <property type="match status" value="1"/>
</dbReference>
<dbReference type="CDD" id="cd01650">
    <property type="entry name" value="RT_nLTR_like"/>
    <property type="match status" value="1"/>
</dbReference>
<dbReference type="GO" id="GO:0071897">
    <property type="term" value="P:DNA biosynthetic process"/>
    <property type="evidence" value="ECO:0007669"/>
    <property type="project" value="UniProtKB-ARBA"/>
</dbReference>
<dbReference type="Pfam" id="PF00078">
    <property type="entry name" value="RVT_1"/>
    <property type="match status" value="1"/>
</dbReference>
<name>F7IYV7_TRICA</name>
<dbReference type="Pfam" id="PF14529">
    <property type="entry name" value="Exo_endo_phos_2"/>
    <property type="match status" value="1"/>
</dbReference>
<organism evidence="2">
    <name type="scientific">Tribolium castaneum</name>
    <name type="common">Red flour beetle</name>
    <dbReference type="NCBI Taxonomy" id="7070"/>
    <lineage>
        <taxon>Eukaryota</taxon>
        <taxon>Metazoa</taxon>
        <taxon>Ecdysozoa</taxon>
        <taxon>Arthropoda</taxon>
        <taxon>Hexapoda</taxon>
        <taxon>Insecta</taxon>
        <taxon>Pterygota</taxon>
        <taxon>Neoptera</taxon>
        <taxon>Endopterygota</taxon>
        <taxon>Coleoptera</taxon>
        <taxon>Polyphaga</taxon>
        <taxon>Cucujiformia</taxon>
        <taxon>Tenebrionidae</taxon>
        <taxon>Tenebrionidae incertae sedis</taxon>
        <taxon>Tribolium</taxon>
    </lineage>
</organism>
<dbReference type="InterPro" id="IPR005135">
    <property type="entry name" value="Endo/exonuclease/phosphatase"/>
</dbReference>
<dbReference type="EMBL" id="AB593327">
    <property type="protein sequence ID" value="BAK38648.1"/>
    <property type="molecule type" value="Genomic_DNA"/>
</dbReference>
<dbReference type="InterPro" id="IPR043502">
    <property type="entry name" value="DNA/RNA_pol_sf"/>
</dbReference>
<dbReference type="SUPFAM" id="SSF56219">
    <property type="entry name" value="DNase I-like"/>
    <property type="match status" value="1"/>
</dbReference>
<proteinExistence type="predicted"/>
<dbReference type="PANTHER" id="PTHR19446">
    <property type="entry name" value="REVERSE TRANSCRIPTASES"/>
    <property type="match status" value="1"/>
</dbReference>
<dbReference type="CDD" id="cd09077">
    <property type="entry name" value="R1-I-EN"/>
    <property type="match status" value="1"/>
</dbReference>
<dbReference type="InterPro" id="IPR036691">
    <property type="entry name" value="Endo/exonu/phosph_ase_sf"/>
</dbReference>
<dbReference type="InterPro" id="IPR000477">
    <property type="entry name" value="RT_dom"/>
</dbReference>
<evidence type="ECO:0000313" key="2">
    <source>
        <dbReference type="EMBL" id="BAK38648.1"/>
    </source>
</evidence>